<evidence type="ECO:0000313" key="2">
    <source>
        <dbReference type="Proteomes" id="UP000481153"/>
    </source>
</evidence>
<organism evidence="1 2">
    <name type="scientific">Aphanomyces euteiches</name>
    <dbReference type="NCBI Taxonomy" id="100861"/>
    <lineage>
        <taxon>Eukaryota</taxon>
        <taxon>Sar</taxon>
        <taxon>Stramenopiles</taxon>
        <taxon>Oomycota</taxon>
        <taxon>Saprolegniomycetes</taxon>
        <taxon>Saprolegniales</taxon>
        <taxon>Verrucalvaceae</taxon>
        <taxon>Aphanomyces</taxon>
    </lineage>
</organism>
<evidence type="ECO:0008006" key="3">
    <source>
        <dbReference type="Google" id="ProtNLM"/>
    </source>
</evidence>
<reference evidence="1 2" key="1">
    <citation type="submission" date="2019-07" db="EMBL/GenBank/DDBJ databases">
        <title>Genomics analysis of Aphanomyces spp. identifies a new class of oomycete effector associated with host adaptation.</title>
        <authorList>
            <person name="Gaulin E."/>
        </authorList>
    </citation>
    <scope>NUCLEOTIDE SEQUENCE [LARGE SCALE GENOMIC DNA]</scope>
    <source>
        <strain evidence="1 2">ATCC 201684</strain>
    </source>
</reference>
<keyword evidence="2" id="KW-1185">Reference proteome</keyword>
<proteinExistence type="predicted"/>
<sequence>MVDRYIDRANADAFFQADGHEVEASVLVRVPPAIAFSKWVDRCWFDGGKKPPKELKAGDVRETIHGTERVIAVAPPKSDGSGSIGSLHFNLIAQGTWIESYQAMVSFIPDRSNPANTLVLWDVKFEPSRTSVLVCCGGTILRMLMRNHMQNMLKNID</sequence>
<dbReference type="AlphaFoldDB" id="A0A6G0WR90"/>
<dbReference type="Proteomes" id="UP000481153">
    <property type="component" value="Unassembled WGS sequence"/>
</dbReference>
<dbReference type="EMBL" id="VJMJ01000159">
    <property type="protein sequence ID" value="KAF0729964.1"/>
    <property type="molecule type" value="Genomic_DNA"/>
</dbReference>
<gene>
    <name evidence="1" type="ORF">Ae201684_012602</name>
</gene>
<accession>A0A6G0WR90</accession>
<dbReference type="VEuPathDB" id="FungiDB:AeMF1_009843"/>
<comment type="caution">
    <text evidence="1">The sequence shown here is derived from an EMBL/GenBank/DDBJ whole genome shotgun (WGS) entry which is preliminary data.</text>
</comment>
<name>A0A6G0WR90_9STRA</name>
<dbReference type="OrthoDB" id="92853at2759"/>
<evidence type="ECO:0000313" key="1">
    <source>
        <dbReference type="EMBL" id="KAF0729964.1"/>
    </source>
</evidence>
<protein>
    <recommendedName>
        <fullName evidence="3">START domain-containing protein</fullName>
    </recommendedName>
</protein>